<dbReference type="PANTHER" id="PTHR11014">
    <property type="entry name" value="PEPTIDASE M20 FAMILY MEMBER"/>
    <property type="match status" value="1"/>
</dbReference>
<keyword evidence="3" id="KW-0378">Hydrolase</keyword>
<comment type="similarity">
    <text evidence="2">Belongs to the peptidase M20A family.</text>
</comment>
<feature type="binding site" evidence="4">
    <location>
        <position position="108"/>
    </location>
    <ligand>
        <name>Mn(2+)</name>
        <dbReference type="ChEBI" id="CHEBI:29035"/>
        <label>2</label>
    </ligand>
</feature>
<keyword evidence="4" id="KW-0464">Manganese</keyword>
<dbReference type="SUPFAM" id="SSF53187">
    <property type="entry name" value="Zn-dependent exopeptidases"/>
    <property type="match status" value="1"/>
</dbReference>
<evidence type="ECO:0000259" key="5">
    <source>
        <dbReference type="Pfam" id="PF07687"/>
    </source>
</evidence>
<comment type="similarity">
    <text evidence="1">Belongs to the peptidase M20 family.</text>
</comment>
<dbReference type="Pfam" id="PF07687">
    <property type="entry name" value="M20_dimer"/>
    <property type="match status" value="1"/>
</dbReference>
<dbReference type="GO" id="GO:0016787">
    <property type="term" value="F:hydrolase activity"/>
    <property type="evidence" value="ECO:0007669"/>
    <property type="project" value="UniProtKB-KW"/>
</dbReference>
<dbReference type="Gene3D" id="3.40.630.10">
    <property type="entry name" value="Zn peptidases"/>
    <property type="match status" value="1"/>
</dbReference>
<feature type="binding site" evidence="4">
    <location>
        <position position="110"/>
    </location>
    <ligand>
        <name>Mn(2+)</name>
        <dbReference type="ChEBI" id="CHEBI:29035"/>
        <label>2</label>
    </ligand>
</feature>
<dbReference type="EMBL" id="JANBVO010000008">
    <property type="protein sequence ID" value="KAJ9150289.1"/>
    <property type="molecule type" value="Genomic_DNA"/>
</dbReference>
<dbReference type="PIRSF" id="PIRSF005962">
    <property type="entry name" value="Pept_M20D_amidohydro"/>
    <property type="match status" value="1"/>
</dbReference>
<dbReference type="GO" id="GO:0046872">
    <property type="term" value="F:metal ion binding"/>
    <property type="evidence" value="ECO:0007669"/>
    <property type="project" value="UniProtKB-KW"/>
</dbReference>
<dbReference type="PANTHER" id="PTHR11014:SF63">
    <property type="entry name" value="METALLOPEPTIDASE, PUTATIVE (AFU_ORTHOLOGUE AFUA_6G09600)-RELATED"/>
    <property type="match status" value="1"/>
</dbReference>
<dbReference type="Proteomes" id="UP001174694">
    <property type="component" value="Unassembled WGS sequence"/>
</dbReference>
<gene>
    <name evidence="6" type="ORF">NKR23_g3781</name>
</gene>
<feature type="binding site" evidence="4">
    <location>
        <position position="171"/>
    </location>
    <ligand>
        <name>Mn(2+)</name>
        <dbReference type="ChEBI" id="CHEBI:29035"/>
        <label>2</label>
    </ligand>
</feature>
<dbReference type="FunFam" id="3.30.70.360:FF:000001">
    <property type="entry name" value="N-acetyldiaminopimelate deacetylase"/>
    <property type="match status" value="1"/>
</dbReference>
<feature type="domain" description="Peptidase M20 dimerisation" evidence="5">
    <location>
        <begin position="193"/>
        <end position="288"/>
    </location>
</feature>
<dbReference type="InterPro" id="IPR017439">
    <property type="entry name" value="Amidohydrolase"/>
</dbReference>
<comment type="caution">
    <text evidence="6">The sequence shown here is derived from an EMBL/GenBank/DDBJ whole genome shotgun (WGS) entry which is preliminary data.</text>
</comment>
<evidence type="ECO:0000313" key="6">
    <source>
        <dbReference type="EMBL" id="KAJ9150289.1"/>
    </source>
</evidence>
<keyword evidence="4" id="KW-0479">Metal-binding</keyword>
<dbReference type="Pfam" id="PF01546">
    <property type="entry name" value="Peptidase_M20"/>
    <property type="match status" value="1"/>
</dbReference>
<name>A0AA38VGQ3_9PEZI</name>
<accession>A0AA38VGQ3</accession>
<dbReference type="Gene3D" id="3.30.70.360">
    <property type="match status" value="1"/>
</dbReference>
<evidence type="ECO:0000313" key="7">
    <source>
        <dbReference type="Proteomes" id="UP001174694"/>
    </source>
</evidence>
<keyword evidence="7" id="KW-1185">Reference proteome</keyword>
<dbReference type="InterPro" id="IPR036264">
    <property type="entry name" value="Bact_exopeptidase_dim_dom"/>
</dbReference>
<proteinExistence type="inferred from homology"/>
<dbReference type="SUPFAM" id="SSF55031">
    <property type="entry name" value="Bacterial exopeptidase dimerisation domain"/>
    <property type="match status" value="1"/>
</dbReference>
<dbReference type="NCBIfam" id="TIGR01891">
    <property type="entry name" value="amidohydrolases"/>
    <property type="match status" value="1"/>
</dbReference>
<evidence type="ECO:0000256" key="2">
    <source>
        <dbReference type="ARBA" id="ARBA00006247"/>
    </source>
</evidence>
<evidence type="ECO:0000256" key="3">
    <source>
        <dbReference type="ARBA" id="ARBA00022801"/>
    </source>
</evidence>
<feature type="binding site" evidence="4">
    <location>
        <position position="144"/>
    </location>
    <ligand>
        <name>Mn(2+)</name>
        <dbReference type="ChEBI" id="CHEBI:29035"/>
        <label>2</label>
    </ligand>
</feature>
<organism evidence="6 7">
    <name type="scientific">Pleurostoma richardsiae</name>
    <dbReference type="NCBI Taxonomy" id="41990"/>
    <lineage>
        <taxon>Eukaryota</taxon>
        <taxon>Fungi</taxon>
        <taxon>Dikarya</taxon>
        <taxon>Ascomycota</taxon>
        <taxon>Pezizomycotina</taxon>
        <taxon>Sordariomycetes</taxon>
        <taxon>Sordariomycetidae</taxon>
        <taxon>Calosphaeriales</taxon>
        <taxon>Pleurostomataceae</taxon>
        <taxon>Pleurostoma</taxon>
    </lineage>
</organism>
<reference evidence="6" key="1">
    <citation type="submission" date="2022-07" db="EMBL/GenBank/DDBJ databases">
        <title>Fungi with potential for degradation of polypropylene.</title>
        <authorList>
            <person name="Gostincar C."/>
        </authorList>
    </citation>
    <scope>NUCLEOTIDE SEQUENCE</scope>
    <source>
        <strain evidence="6">EXF-13308</strain>
    </source>
</reference>
<dbReference type="InterPro" id="IPR011650">
    <property type="entry name" value="Peptidase_M20_dimer"/>
</dbReference>
<sequence>MELLEGNIGVFETAYKNLHRNPELSGQEEETASMVTKFLNEISRFDQVMTGIGGHGVVGVLHNGLGPTVMLRADMDALPQQELTGLPYASKKKVVSSGGEVVPVMHACGHDLHVVMLLAAGWLLSRDKGSWRGTLVCLFQPAEESGSGAQSMINGGLFDRIPHPDVLLGQHVVPTETGTVQIRAGPTQSSCDTFDVRIVGKGGHGSRPQVCRDPVITACSIVLRLQTIVSREIPPEEFAVVTCAYIHAGRSTNIIPDCVDMKVDVRAYKNEIRETVIAAVKRIIRAECDASAMPQEPEIVHVDSIPAVFNDSSVVERVGEEFGLYFRDRLGKSTPSTASDDFSVLGATGGIPYAYWHIGGTDVRRWEEAERDSKLEELPMNHSTYFAPAIEPTLKTGVQALVLGALAYLHHPSGP</sequence>
<evidence type="ECO:0000256" key="1">
    <source>
        <dbReference type="ARBA" id="ARBA00006153"/>
    </source>
</evidence>
<protein>
    <submittedName>
        <fullName evidence="6">Amidohydrolase family protein</fullName>
    </submittedName>
</protein>
<dbReference type="AlphaFoldDB" id="A0AA38VGQ3"/>
<evidence type="ECO:0000256" key="4">
    <source>
        <dbReference type="PIRSR" id="PIRSR005962-1"/>
    </source>
</evidence>
<dbReference type="InterPro" id="IPR002933">
    <property type="entry name" value="Peptidase_M20"/>
</dbReference>
<comment type="cofactor">
    <cofactor evidence="4">
        <name>Mn(2+)</name>
        <dbReference type="ChEBI" id="CHEBI:29035"/>
    </cofactor>
    <text evidence="4">The Mn(2+) ion enhances activity.</text>
</comment>